<dbReference type="AlphaFoldDB" id="A0A410FVX5"/>
<evidence type="ECO:0000313" key="2">
    <source>
        <dbReference type="EMBL" id="QAA77098.1"/>
    </source>
</evidence>
<reference evidence="3" key="1">
    <citation type="submission" date="2018-12" db="EMBL/GenBank/DDBJ databases">
        <title>Complete genome sequence of an uncultured bacterium of the candidate phylum Bipolaricaulota.</title>
        <authorList>
            <person name="Kadnikov V.V."/>
            <person name="Mardanov A.V."/>
            <person name="Beletsky A.V."/>
            <person name="Frank Y.A."/>
            <person name="Karnachuk O.V."/>
            <person name="Ravin N.V."/>
        </authorList>
    </citation>
    <scope>NUCLEOTIDE SEQUENCE [LARGE SCALE GENOMIC DNA]</scope>
</reference>
<gene>
    <name evidence="2" type="ORF">BIP78_1332</name>
</gene>
<feature type="chain" id="PRO_5019565987" evidence="1">
    <location>
        <begin position="22"/>
        <end position="364"/>
    </location>
</feature>
<organism evidence="2 3">
    <name type="scientific">Bipolaricaulis sibiricus</name>
    <dbReference type="NCBI Taxonomy" id="2501609"/>
    <lineage>
        <taxon>Bacteria</taxon>
        <taxon>Candidatus Bipolaricaulota</taxon>
        <taxon>Candidatus Bipolaricaulia</taxon>
        <taxon>Candidatus Bipolaricaulales</taxon>
        <taxon>Candidatus Bipolaricaulaceae</taxon>
        <taxon>Candidatus Bipolaricaulis</taxon>
    </lineage>
</organism>
<proteinExistence type="predicted"/>
<dbReference type="Proteomes" id="UP000287233">
    <property type="component" value="Chromosome"/>
</dbReference>
<accession>A0A410FVX5</accession>
<keyword evidence="1" id="KW-0732">Signal</keyword>
<dbReference type="KEGG" id="bih:BIP78_1332"/>
<evidence type="ECO:0000313" key="3">
    <source>
        <dbReference type="Proteomes" id="UP000287233"/>
    </source>
</evidence>
<sequence length="364" mass="38064">MSSALKWAAVGLALVSGALGAAGPLEFEWEGEVAWNEPGSTVTWRSNLSLKGELAGWAWAAASSLADGAWTSVQLTGSGKLGEITVSASVAMAPGAPAFQGARLSWGYAWEGIESSVLAKIESVGFGWGLVLQGPSGSLLERVRLRFNLKRQLDEVAGPTFAPSFSFGEARFGIPLSCCVERVRGRIAFTKAGFEEAALSFPLPGKLGCGVSFGASLRFRTDEAQGSLFPSLVYQGPAGVDVFLVLDWDAATSALQGIKVYGFGFHGEVGNLRFRSVTSLAEDAIGLVKEPYWELLELIWKVPGCCGDGEAAVTFYFGDSGPFGLGEVEATGRIPLTAGIQLVVGFSASHAGELSVALGGKILL</sequence>
<evidence type="ECO:0000256" key="1">
    <source>
        <dbReference type="SAM" id="SignalP"/>
    </source>
</evidence>
<name>A0A410FVX5_BIPS1</name>
<protein>
    <submittedName>
        <fullName evidence="2">Uncharacterized protein</fullName>
    </submittedName>
</protein>
<dbReference type="EMBL" id="CP034928">
    <property type="protein sequence ID" value="QAA77098.1"/>
    <property type="molecule type" value="Genomic_DNA"/>
</dbReference>
<feature type="signal peptide" evidence="1">
    <location>
        <begin position="1"/>
        <end position="21"/>
    </location>
</feature>